<name>A0A0H3J3J4_CLOPA</name>
<reference evidence="3 4" key="3">
    <citation type="journal article" name="Genome Announc.">
        <title>Improved Draft Genome Sequence of Clostridium pasteurianum Strain ATCC 6013 (DSM 525) Using a Hybrid Next-Generation Sequencing Approach.</title>
        <authorList>
            <person name="Pyne M.E."/>
            <person name="Utturkar S."/>
            <person name="Brown S.D."/>
            <person name="Moo-Young M."/>
            <person name="Chung D.A."/>
            <person name="Chou C.P."/>
        </authorList>
    </citation>
    <scope>NUCLEOTIDE SEQUENCE [LARGE SCALE GENOMIC DNA]</scope>
    <source>
        <strain evidence="3 4">ATCC 6013</strain>
    </source>
</reference>
<evidence type="ECO:0000313" key="3">
    <source>
        <dbReference type="EMBL" id="KRU12613.1"/>
    </source>
</evidence>
<organism evidence="2 5">
    <name type="scientific">Clostridium pasteurianum DSM 525 = ATCC 6013</name>
    <dbReference type="NCBI Taxonomy" id="1262449"/>
    <lineage>
        <taxon>Bacteria</taxon>
        <taxon>Bacillati</taxon>
        <taxon>Bacillota</taxon>
        <taxon>Clostridia</taxon>
        <taxon>Eubacteriales</taxon>
        <taxon>Clostridiaceae</taxon>
        <taxon>Clostridium</taxon>
    </lineage>
</organism>
<feature type="transmembrane region" description="Helical" evidence="1">
    <location>
        <begin position="60"/>
        <end position="79"/>
    </location>
</feature>
<reference evidence="3" key="2">
    <citation type="submission" date="2015-10" db="EMBL/GenBank/DDBJ databases">
        <title>Improved Draft Genome Sequence of Clostridium pasteurianum Strain ATCC 6013 (DSM 525) Using a Hybrid Next-Generation Sequencing Approach.</title>
        <authorList>
            <person name="Pyne M.E."/>
            <person name="Utturkar S.M."/>
            <person name="Brown S.D."/>
            <person name="Moo-Young M."/>
            <person name="Chung D.A."/>
            <person name="Chou P.C."/>
        </authorList>
    </citation>
    <scope>NUCLEOTIDE SEQUENCE</scope>
    <source>
        <strain evidence="3">ATCC 6013</strain>
    </source>
</reference>
<evidence type="ECO:0000313" key="5">
    <source>
        <dbReference type="Proteomes" id="UP000030905"/>
    </source>
</evidence>
<sequence length="91" mass="10578">MELKRTKMLIKIIINDLKESSIFSNTILNVIIKIFLCLGVFCGVYNLSKVLKSNMQFNKFITLIICVNVILIYLINLIIHKIIIQEIKRIP</sequence>
<dbReference type="KEGG" id="cpat:CLPA_c12930"/>
<keyword evidence="1" id="KW-1133">Transmembrane helix</keyword>
<accession>A0A0H3J3J4</accession>
<reference evidence="2 5" key="1">
    <citation type="journal article" date="2015" name="Genome Announc.">
        <title>Complete Genome Sequence of the Nitrogen-Fixing and Solvent-Producing Clostridium pasteurianum DSM 525.</title>
        <authorList>
            <person name="Poehlein A."/>
            <person name="Grosse-Honebrink A."/>
            <person name="Zhang Y."/>
            <person name="Minton N.P."/>
            <person name="Daniel R."/>
        </authorList>
    </citation>
    <scope>NUCLEOTIDE SEQUENCE [LARGE SCALE GENOMIC DNA]</scope>
    <source>
        <strain evidence="2">DSM 525</strain>
        <strain evidence="5">DSM 525 / ATCC 6013</strain>
    </source>
</reference>
<dbReference type="Proteomes" id="UP000028042">
    <property type="component" value="Unassembled WGS sequence"/>
</dbReference>
<evidence type="ECO:0000256" key="1">
    <source>
        <dbReference type="SAM" id="Phobius"/>
    </source>
</evidence>
<keyword evidence="5" id="KW-1185">Reference proteome</keyword>
<feature type="transmembrane region" description="Helical" evidence="1">
    <location>
        <begin position="21"/>
        <end position="48"/>
    </location>
</feature>
<keyword evidence="1" id="KW-0472">Membrane</keyword>
<dbReference type="AlphaFoldDB" id="A0A0H3J3J4"/>
<keyword evidence="1" id="KW-0812">Transmembrane</keyword>
<gene>
    <name evidence="2" type="ORF">CLPA_c12930</name>
    <name evidence="3" type="ORF">CP6013_01861</name>
</gene>
<dbReference type="PATRIC" id="fig|1262449.7.peg.1314"/>
<dbReference type="EMBL" id="JPGY02000001">
    <property type="protein sequence ID" value="KRU12613.1"/>
    <property type="molecule type" value="Genomic_DNA"/>
</dbReference>
<proteinExistence type="predicted"/>
<dbReference type="Proteomes" id="UP000030905">
    <property type="component" value="Chromosome"/>
</dbReference>
<evidence type="ECO:0000313" key="2">
    <source>
        <dbReference type="EMBL" id="AJA51380.1"/>
    </source>
</evidence>
<evidence type="ECO:0000313" key="4">
    <source>
        <dbReference type="Proteomes" id="UP000028042"/>
    </source>
</evidence>
<dbReference type="EMBL" id="CP009268">
    <property type="protein sequence ID" value="AJA51380.1"/>
    <property type="molecule type" value="Genomic_DNA"/>
</dbReference>
<protein>
    <submittedName>
        <fullName evidence="2">Uncharacterized protein</fullName>
    </submittedName>
</protein>
<dbReference type="KEGG" id="cpae:CPAST_c12930"/>